<evidence type="ECO:0000259" key="3">
    <source>
        <dbReference type="PROSITE" id="PS50893"/>
    </source>
</evidence>
<dbReference type="PANTHER" id="PTHR24220">
    <property type="entry name" value="IMPORT ATP-BINDING PROTEIN"/>
    <property type="match status" value="1"/>
</dbReference>
<evidence type="ECO:0000256" key="1">
    <source>
        <dbReference type="ARBA" id="ARBA00022741"/>
    </source>
</evidence>
<evidence type="ECO:0000313" key="4">
    <source>
        <dbReference type="EMBL" id="MDA4847666.1"/>
    </source>
</evidence>
<dbReference type="InterPro" id="IPR015854">
    <property type="entry name" value="ABC_transpr_LolD-like"/>
</dbReference>
<evidence type="ECO:0000256" key="2">
    <source>
        <dbReference type="ARBA" id="ARBA00022840"/>
    </source>
</evidence>
<dbReference type="Pfam" id="PF00005">
    <property type="entry name" value="ABC_tran"/>
    <property type="match status" value="1"/>
</dbReference>
<reference evidence="4" key="1">
    <citation type="submission" date="2022-11" db="EMBL/GenBank/DDBJ databases">
        <title>Hoeflea poritis sp. nov., isolated from scleractinian coral Porites lutea.</title>
        <authorList>
            <person name="Zhang G."/>
            <person name="Wei Q."/>
            <person name="Cai L."/>
        </authorList>
    </citation>
    <scope>NUCLEOTIDE SEQUENCE</scope>
    <source>
        <strain evidence="4">E7-10</strain>
    </source>
</reference>
<keyword evidence="5" id="KW-1185">Reference proteome</keyword>
<sequence>MHEVVRSGPQAAAKPILPVSAERLFVRRKGRVLLDIEALTIGGRGTTVLVGPNGAGKSLLLNVLAGLRAPDSGRVLWNGEPPNRQRYCRFGMVLQRPVLLRRSVRANVEFALRAVGSSAEQARAQAHRALEAAGLLALANASARVLSGGEMQRLALTRALAAGPDLLFLDEPTSSLDPASMQTIEAMVRNASEDGMRIVLIAHDLAQARRLGDEIIFMHRGKIVEHAPTDRFFGAPATPEAQAFIAGKILI</sequence>
<dbReference type="PROSITE" id="PS50893">
    <property type="entry name" value="ABC_TRANSPORTER_2"/>
    <property type="match status" value="1"/>
</dbReference>
<evidence type="ECO:0000313" key="5">
    <source>
        <dbReference type="Proteomes" id="UP001148313"/>
    </source>
</evidence>
<dbReference type="InterPro" id="IPR003593">
    <property type="entry name" value="AAA+_ATPase"/>
</dbReference>
<dbReference type="InterPro" id="IPR027417">
    <property type="entry name" value="P-loop_NTPase"/>
</dbReference>
<dbReference type="Gene3D" id="3.40.50.300">
    <property type="entry name" value="P-loop containing nucleotide triphosphate hydrolases"/>
    <property type="match status" value="1"/>
</dbReference>
<dbReference type="SUPFAM" id="SSF52540">
    <property type="entry name" value="P-loop containing nucleoside triphosphate hydrolases"/>
    <property type="match status" value="1"/>
</dbReference>
<feature type="domain" description="ABC transporter" evidence="3">
    <location>
        <begin position="19"/>
        <end position="245"/>
    </location>
</feature>
<protein>
    <submittedName>
        <fullName evidence="4">ATP-binding cassette domain-containing protein</fullName>
    </submittedName>
</protein>
<keyword evidence="1" id="KW-0547">Nucleotide-binding</keyword>
<accession>A0ABT4VSI5</accession>
<dbReference type="EMBL" id="JAPJZH010000014">
    <property type="protein sequence ID" value="MDA4847666.1"/>
    <property type="molecule type" value="Genomic_DNA"/>
</dbReference>
<dbReference type="GO" id="GO:0005524">
    <property type="term" value="F:ATP binding"/>
    <property type="evidence" value="ECO:0007669"/>
    <property type="project" value="UniProtKB-KW"/>
</dbReference>
<dbReference type="Proteomes" id="UP001148313">
    <property type="component" value="Unassembled WGS sequence"/>
</dbReference>
<dbReference type="InterPro" id="IPR003439">
    <property type="entry name" value="ABC_transporter-like_ATP-bd"/>
</dbReference>
<proteinExistence type="predicted"/>
<name>A0ABT4VSI5_9HYPH</name>
<dbReference type="PANTHER" id="PTHR24220:SF684">
    <property type="entry name" value="FE(3+) IONS IMPORT ATP-BINDING PROTEIN FBPC"/>
    <property type="match status" value="1"/>
</dbReference>
<keyword evidence="2 4" id="KW-0067">ATP-binding</keyword>
<comment type="caution">
    <text evidence="4">The sequence shown here is derived from an EMBL/GenBank/DDBJ whole genome shotgun (WGS) entry which is preliminary data.</text>
</comment>
<gene>
    <name evidence="4" type="ORF">OOZ53_20060</name>
</gene>
<dbReference type="SMART" id="SM00382">
    <property type="entry name" value="AAA"/>
    <property type="match status" value="1"/>
</dbReference>
<dbReference type="RefSeq" id="WP_271091501.1">
    <property type="nucleotide sequence ID" value="NZ_JAPJZH010000014.1"/>
</dbReference>
<organism evidence="4 5">
    <name type="scientific">Hoeflea poritis</name>
    <dbReference type="NCBI Taxonomy" id="2993659"/>
    <lineage>
        <taxon>Bacteria</taxon>
        <taxon>Pseudomonadati</taxon>
        <taxon>Pseudomonadota</taxon>
        <taxon>Alphaproteobacteria</taxon>
        <taxon>Hyphomicrobiales</taxon>
        <taxon>Rhizobiaceae</taxon>
        <taxon>Hoeflea</taxon>
    </lineage>
</organism>